<feature type="region of interest" description="Disordered" evidence="1">
    <location>
        <begin position="1"/>
        <end position="80"/>
    </location>
</feature>
<organism evidence="2">
    <name type="scientific">Drosophila rhopaloa</name>
    <name type="common">Fruit fly</name>
    <dbReference type="NCBI Taxonomy" id="1041015"/>
    <lineage>
        <taxon>Eukaryota</taxon>
        <taxon>Metazoa</taxon>
        <taxon>Ecdysozoa</taxon>
        <taxon>Arthropoda</taxon>
        <taxon>Hexapoda</taxon>
        <taxon>Insecta</taxon>
        <taxon>Pterygota</taxon>
        <taxon>Neoptera</taxon>
        <taxon>Endopterygota</taxon>
        <taxon>Diptera</taxon>
        <taxon>Brachycera</taxon>
        <taxon>Muscomorpha</taxon>
        <taxon>Ephydroidea</taxon>
        <taxon>Drosophilidae</taxon>
        <taxon>Drosophila</taxon>
        <taxon>Sophophora</taxon>
    </lineage>
</organism>
<dbReference type="GeneID" id="108046616"/>
<proteinExistence type="predicted"/>
<evidence type="ECO:0000313" key="2">
    <source>
        <dbReference type="RefSeq" id="XP_016981925.1"/>
    </source>
</evidence>
<protein>
    <submittedName>
        <fullName evidence="2">Uncharacterized protein LOC108046616</fullName>
    </submittedName>
</protein>
<sequence>MHPPMTPLTSRCGYLRSRKRINPHPISELRKRAKTEDPEDTKCLAEADTSKKSELQTSANDSGIASSLEIGEGTSYLRAK</sequence>
<dbReference type="RefSeq" id="XP_016981925.1">
    <property type="nucleotide sequence ID" value="XM_017126436.1"/>
</dbReference>
<dbReference type="OrthoDB" id="7869514at2759"/>
<feature type="compositionally biased region" description="Basic and acidic residues" evidence="1">
    <location>
        <begin position="27"/>
        <end position="54"/>
    </location>
</feature>
<dbReference type="AlphaFoldDB" id="A0A6P4EUQ6"/>
<dbReference type="RefSeq" id="XP_016981925.2">
    <property type="nucleotide sequence ID" value="XM_017126436.2"/>
</dbReference>
<gene>
    <name evidence="2" type="primary">LOC108046616</name>
</gene>
<feature type="compositionally biased region" description="Polar residues" evidence="1">
    <location>
        <begin position="55"/>
        <end position="65"/>
    </location>
</feature>
<evidence type="ECO:0000256" key="1">
    <source>
        <dbReference type="SAM" id="MobiDB-lite"/>
    </source>
</evidence>
<accession>A0A6P4EUQ6</accession>
<name>A0A6P4EUQ6_DRORH</name>
<reference evidence="2" key="1">
    <citation type="submission" date="2025-08" db="UniProtKB">
        <authorList>
            <consortium name="RefSeq"/>
        </authorList>
    </citation>
    <scope>IDENTIFICATION</scope>
</reference>